<evidence type="ECO:0000256" key="2">
    <source>
        <dbReference type="ARBA" id="ARBA00005988"/>
    </source>
</evidence>
<feature type="domain" description="Peptidase M14" evidence="5">
    <location>
        <begin position="45"/>
        <end position="290"/>
    </location>
</feature>
<dbReference type="PANTHER" id="PTHR11705">
    <property type="entry name" value="PROTEASE FAMILY M14 CARBOXYPEPTIDASE A,B"/>
    <property type="match status" value="1"/>
</dbReference>
<dbReference type="Gene3D" id="3.40.630.10">
    <property type="entry name" value="Zn peptidases"/>
    <property type="match status" value="2"/>
</dbReference>
<dbReference type="SMART" id="SM00631">
    <property type="entry name" value="Zn_pept"/>
    <property type="match status" value="1"/>
</dbReference>
<evidence type="ECO:0000256" key="4">
    <source>
        <dbReference type="SAM" id="Phobius"/>
    </source>
</evidence>
<evidence type="ECO:0000259" key="5">
    <source>
        <dbReference type="PROSITE" id="PS52035"/>
    </source>
</evidence>
<keyword evidence="4" id="KW-0472">Membrane</keyword>
<dbReference type="Pfam" id="PF00246">
    <property type="entry name" value="Peptidase_M14"/>
    <property type="match status" value="2"/>
</dbReference>
<feature type="transmembrane region" description="Helical" evidence="4">
    <location>
        <begin position="368"/>
        <end position="389"/>
    </location>
</feature>
<sequence>MMKQNEHFCGFMTIIVHLWIYLDIKQVLSYDVRPQREKYTPNYGIYHNLSSINSVMQNLIKEHSNIIQDLSELYLSRDGNSQHVVHIGANPYSNNSETVKILLSFGEHAREFLPIESLFYFLNIILQSKNEQDIDLKDFDVYVIVIANPDGRLHVEQTKNFCWREPETRVYRQLTKDVKFDAFLSLHSGIKQIYVPYADTKSKATNREHENIAELMKLAEILSTCTSYRYQYGKAADLNDYTADGTVFDYMAGVKHIPFTYAIELWGPERHTTPSCFDLFNPANEQLKTVVEKIYPLYVNFFHYLLSWKKSKQRGDNLINQPRFEKKEKNRNLQRMSVLFNEPYPPLYTMSKEDARSPRRTPEQSDSLLLEPVVLFSALLILMMILFSVKERVSIFRLLPHQRRIINLRNLGASLPFLK</sequence>
<dbReference type="PROSITE" id="PS52035">
    <property type="entry name" value="PEPTIDASE_M14"/>
    <property type="match status" value="1"/>
</dbReference>
<evidence type="ECO:0000256" key="3">
    <source>
        <dbReference type="PROSITE-ProRule" id="PRU01379"/>
    </source>
</evidence>
<gene>
    <name evidence="6" type="ORF">MAR_001180</name>
</gene>
<evidence type="ECO:0000313" key="6">
    <source>
        <dbReference type="EMBL" id="WAR19342.1"/>
    </source>
</evidence>
<dbReference type="Proteomes" id="UP001164746">
    <property type="component" value="Chromosome 11"/>
</dbReference>
<dbReference type="EMBL" id="CP111022">
    <property type="protein sequence ID" value="WAR19342.1"/>
    <property type="molecule type" value="Genomic_DNA"/>
</dbReference>
<protein>
    <recommendedName>
        <fullName evidence="5">Peptidase M14 domain-containing protein</fullName>
    </recommendedName>
</protein>
<name>A0ABY7FAZ1_MYAAR</name>
<organism evidence="6 7">
    <name type="scientific">Mya arenaria</name>
    <name type="common">Soft-shell clam</name>
    <dbReference type="NCBI Taxonomy" id="6604"/>
    <lineage>
        <taxon>Eukaryota</taxon>
        <taxon>Metazoa</taxon>
        <taxon>Spiralia</taxon>
        <taxon>Lophotrochozoa</taxon>
        <taxon>Mollusca</taxon>
        <taxon>Bivalvia</taxon>
        <taxon>Autobranchia</taxon>
        <taxon>Heteroconchia</taxon>
        <taxon>Euheterodonta</taxon>
        <taxon>Imparidentia</taxon>
        <taxon>Neoheterodontei</taxon>
        <taxon>Myida</taxon>
        <taxon>Myoidea</taxon>
        <taxon>Myidae</taxon>
        <taxon>Mya</taxon>
    </lineage>
</organism>
<proteinExistence type="inferred from homology"/>
<dbReference type="SUPFAM" id="SSF53187">
    <property type="entry name" value="Zn-dependent exopeptidases"/>
    <property type="match status" value="1"/>
</dbReference>
<keyword evidence="7" id="KW-1185">Reference proteome</keyword>
<comment type="similarity">
    <text evidence="2 3">Belongs to the peptidase M14 family.</text>
</comment>
<comment type="cofactor">
    <cofactor evidence="1">
        <name>Zn(2+)</name>
        <dbReference type="ChEBI" id="CHEBI:29105"/>
    </cofactor>
</comment>
<keyword evidence="4" id="KW-0812">Transmembrane</keyword>
<dbReference type="PANTHER" id="PTHR11705:SF119">
    <property type="entry name" value="OS02G0119300 PROTEIN"/>
    <property type="match status" value="1"/>
</dbReference>
<keyword evidence="4" id="KW-1133">Transmembrane helix</keyword>
<dbReference type="InterPro" id="IPR000834">
    <property type="entry name" value="Peptidase_M14"/>
</dbReference>
<evidence type="ECO:0000256" key="1">
    <source>
        <dbReference type="ARBA" id="ARBA00001947"/>
    </source>
</evidence>
<evidence type="ECO:0000313" key="7">
    <source>
        <dbReference type="Proteomes" id="UP001164746"/>
    </source>
</evidence>
<accession>A0ABY7FAZ1</accession>
<feature type="active site" description="Proton donor/acceptor" evidence="3">
    <location>
        <position position="264"/>
    </location>
</feature>
<reference evidence="6" key="1">
    <citation type="submission" date="2022-11" db="EMBL/GenBank/DDBJ databases">
        <title>Centuries of genome instability and evolution in soft-shell clam transmissible cancer (bioRxiv).</title>
        <authorList>
            <person name="Hart S.F.M."/>
            <person name="Yonemitsu M.A."/>
            <person name="Giersch R.M."/>
            <person name="Beal B.F."/>
            <person name="Arriagada G."/>
            <person name="Davis B.W."/>
            <person name="Ostrander E.A."/>
            <person name="Goff S.P."/>
            <person name="Metzger M.J."/>
        </authorList>
    </citation>
    <scope>NUCLEOTIDE SEQUENCE</scope>
    <source>
        <strain evidence="6">MELC-2E11</strain>
        <tissue evidence="6">Siphon/mantle</tissue>
    </source>
</reference>